<comment type="caution">
    <text evidence="2">The sequence shown here is derived from an EMBL/GenBank/DDBJ whole genome shotgun (WGS) entry which is preliminary data.</text>
</comment>
<evidence type="ECO:0000256" key="1">
    <source>
        <dbReference type="SAM" id="MobiDB-lite"/>
    </source>
</evidence>
<organism evidence="2 3">
    <name type="scientific">Liparis tanakae</name>
    <name type="common">Tanaka's snailfish</name>
    <dbReference type="NCBI Taxonomy" id="230148"/>
    <lineage>
        <taxon>Eukaryota</taxon>
        <taxon>Metazoa</taxon>
        <taxon>Chordata</taxon>
        <taxon>Craniata</taxon>
        <taxon>Vertebrata</taxon>
        <taxon>Euteleostomi</taxon>
        <taxon>Actinopterygii</taxon>
        <taxon>Neopterygii</taxon>
        <taxon>Teleostei</taxon>
        <taxon>Neoteleostei</taxon>
        <taxon>Acanthomorphata</taxon>
        <taxon>Eupercaria</taxon>
        <taxon>Perciformes</taxon>
        <taxon>Cottioidei</taxon>
        <taxon>Cottales</taxon>
        <taxon>Liparidae</taxon>
        <taxon>Liparis</taxon>
    </lineage>
</organism>
<name>A0A4Z2HEK2_9TELE</name>
<feature type="compositionally biased region" description="Low complexity" evidence="1">
    <location>
        <begin position="68"/>
        <end position="85"/>
    </location>
</feature>
<sequence>MQPGVGSGGQRDVSLISNTEAFGDEHLTLLTSVCVSFAFTLDQPGSVVAEVAVVQPSRVSGLGRHRSAGTPSSSSSSSSSSTKTPGGPPPAAPPSPSTALTQPASTFSFLHIESL</sequence>
<protein>
    <submittedName>
        <fullName evidence="2">Uncharacterized protein</fullName>
    </submittedName>
</protein>
<feature type="region of interest" description="Disordered" evidence="1">
    <location>
        <begin position="58"/>
        <end position="103"/>
    </location>
</feature>
<evidence type="ECO:0000313" key="2">
    <source>
        <dbReference type="EMBL" id="TNN63990.1"/>
    </source>
</evidence>
<evidence type="ECO:0000313" key="3">
    <source>
        <dbReference type="Proteomes" id="UP000314294"/>
    </source>
</evidence>
<dbReference type="Proteomes" id="UP000314294">
    <property type="component" value="Unassembled WGS sequence"/>
</dbReference>
<accession>A0A4Z2HEK2</accession>
<gene>
    <name evidence="2" type="ORF">EYF80_025832</name>
</gene>
<feature type="compositionally biased region" description="Pro residues" evidence="1">
    <location>
        <begin position="86"/>
        <end position="96"/>
    </location>
</feature>
<keyword evidence="3" id="KW-1185">Reference proteome</keyword>
<dbReference type="AlphaFoldDB" id="A0A4Z2HEK2"/>
<reference evidence="2 3" key="1">
    <citation type="submission" date="2019-03" db="EMBL/GenBank/DDBJ databases">
        <title>First draft genome of Liparis tanakae, snailfish: a comprehensive survey of snailfish specific genes.</title>
        <authorList>
            <person name="Kim W."/>
            <person name="Song I."/>
            <person name="Jeong J.-H."/>
            <person name="Kim D."/>
            <person name="Kim S."/>
            <person name="Ryu S."/>
            <person name="Song J.Y."/>
            <person name="Lee S.K."/>
        </authorList>
    </citation>
    <scope>NUCLEOTIDE SEQUENCE [LARGE SCALE GENOMIC DNA]</scope>
    <source>
        <tissue evidence="2">Muscle</tissue>
    </source>
</reference>
<dbReference type="EMBL" id="SRLO01000261">
    <property type="protein sequence ID" value="TNN63990.1"/>
    <property type="molecule type" value="Genomic_DNA"/>
</dbReference>
<proteinExistence type="predicted"/>